<dbReference type="GO" id="GO:0005829">
    <property type="term" value="C:cytosol"/>
    <property type="evidence" value="ECO:0007669"/>
    <property type="project" value="GOC"/>
</dbReference>
<sequence length="865" mass="96801">MTSSINSNDTSSHSNSELTTIDQNSNFKSNHQNFSLISFDHLGSFPISSVMNQPKNQNITSTAFTAIRSSIPINLKPTNLSSLVNLQSSSQSSILAPSHKRSNPPQIKLSEPPKINLSDFDPYLKQIQTEWSRWEKNLNINSNLNQNSNHSSSSTVHNLSNLSLNSNPINLINSKLPSISIVPNIFFKKSFSLSDPETFDLITQTPSFNSNLNQNSNSSINHQSDSSSILDLATDQILQEKLSHYLDIVQLHLVQEISLRSTSFFSALGNLQSLHAQTAFCRSQMENLIHQLDQLKSSVAQRGLDLIRFSIRRKNITKLDHALNKLKDIWNTLRSIEELIQSGDWLTALNLIESLESIWNSSRFNSLSTNHLAPTSTFHSSSSPSISLRLNKIKALAYLPDQLSSFRNIISKALEAELTSILSHDLKVNLQNFLNLNPFESDLSQPKSPSHPLSASLEEIMPKGFFQTQQSTKEKLKDRIRLTFDGLARVAGLDKAILSWRQAVIKQTRETIKNVLSDVIELEQEDQDNNSDISLLDSKDKQSILNEKTVNLSRSLKELLPDQFLKISKETYQQLLSCLQIVDTQSFALLDLANDFNAQNIHSNASTYQPETSLKSNSSENPRINSQDVEKSSSQMIDIENLSLKLSGVVQDTAELANVRFAKVIGVRSEIHAQLNSVEFFDIFHTSWQFVVRCEVISRRMIVALRAVLVRQAKAFLQSFHQKKITESAKVLEQEQWTQVEIPSQIQKIVNAIISSAMEDSKLFILPKQSSIVPSELTESPKTIPLSKQLDIEGTPFHTVSAVLESLNTLADYLKIVINCSILTTDTMGKIIEFLKAFNSRTCQVVLGAGAIRSAGLKNITAKHL</sequence>
<name>A0A9Q3I8R8_9BASI</name>
<evidence type="ECO:0000313" key="10">
    <source>
        <dbReference type="Proteomes" id="UP000765509"/>
    </source>
</evidence>
<dbReference type="AlphaFoldDB" id="A0A9Q3I8R8"/>
<dbReference type="GO" id="GO:0000938">
    <property type="term" value="C:GARP complex"/>
    <property type="evidence" value="ECO:0007669"/>
    <property type="project" value="InterPro"/>
</dbReference>
<evidence type="ECO:0000256" key="6">
    <source>
        <dbReference type="ARBA" id="ARBA00023054"/>
    </source>
</evidence>
<evidence type="ECO:0000259" key="8">
    <source>
        <dbReference type="Pfam" id="PF07928"/>
    </source>
</evidence>
<dbReference type="GO" id="GO:0015031">
    <property type="term" value="P:protein transport"/>
    <property type="evidence" value="ECO:0007669"/>
    <property type="project" value="UniProtKB-KW"/>
</dbReference>
<dbReference type="Proteomes" id="UP000765509">
    <property type="component" value="Unassembled WGS sequence"/>
</dbReference>
<dbReference type="EMBL" id="AVOT02039213">
    <property type="protein sequence ID" value="MBW0534221.1"/>
    <property type="molecule type" value="Genomic_DNA"/>
</dbReference>
<evidence type="ECO:0000256" key="2">
    <source>
        <dbReference type="ARBA" id="ARBA00009150"/>
    </source>
</evidence>
<proteinExistence type="inferred from homology"/>
<dbReference type="OrthoDB" id="10259024at2759"/>
<evidence type="ECO:0000256" key="1">
    <source>
        <dbReference type="ARBA" id="ARBA00004601"/>
    </source>
</evidence>
<gene>
    <name evidence="9" type="ORF">O181_073936</name>
</gene>
<dbReference type="GO" id="GO:0019905">
    <property type="term" value="F:syntaxin binding"/>
    <property type="evidence" value="ECO:0007669"/>
    <property type="project" value="TreeGrafter"/>
</dbReference>
<keyword evidence="10" id="KW-1185">Reference proteome</keyword>
<accession>A0A9Q3I8R8</accession>
<dbReference type="InterPro" id="IPR012501">
    <property type="entry name" value="Vps54_C"/>
</dbReference>
<comment type="caution">
    <text evidence="9">The sequence shown here is derived from an EMBL/GenBank/DDBJ whole genome shotgun (WGS) entry which is preliminary data.</text>
</comment>
<dbReference type="GO" id="GO:0042147">
    <property type="term" value="P:retrograde transport, endosome to Golgi"/>
    <property type="evidence" value="ECO:0007669"/>
    <property type="project" value="InterPro"/>
</dbReference>
<dbReference type="InterPro" id="IPR039745">
    <property type="entry name" value="Vps54"/>
</dbReference>
<evidence type="ECO:0000256" key="3">
    <source>
        <dbReference type="ARBA" id="ARBA00022448"/>
    </source>
</evidence>
<comment type="similarity">
    <text evidence="2">Belongs to the VPS54 family.</text>
</comment>
<dbReference type="GO" id="GO:0006896">
    <property type="term" value="P:Golgi to vacuole transport"/>
    <property type="evidence" value="ECO:0007669"/>
    <property type="project" value="TreeGrafter"/>
</dbReference>
<feature type="region of interest" description="Disordered" evidence="7">
    <location>
        <begin position="93"/>
        <end position="114"/>
    </location>
</feature>
<reference evidence="9" key="1">
    <citation type="submission" date="2021-03" db="EMBL/GenBank/DDBJ databases">
        <title>Draft genome sequence of rust myrtle Austropuccinia psidii MF-1, a brazilian biotype.</title>
        <authorList>
            <person name="Quecine M.C."/>
            <person name="Pachon D.M.R."/>
            <person name="Bonatelli M.L."/>
            <person name="Correr F.H."/>
            <person name="Franceschini L.M."/>
            <person name="Leite T.F."/>
            <person name="Margarido G.R.A."/>
            <person name="Almeida C.A."/>
            <person name="Ferrarezi J.A."/>
            <person name="Labate C.A."/>
        </authorList>
    </citation>
    <scope>NUCLEOTIDE SEQUENCE</scope>
    <source>
        <strain evidence="9">MF-1</strain>
    </source>
</reference>
<evidence type="ECO:0000256" key="5">
    <source>
        <dbReference type="ARBA" id="ARBA00023034"/>
    </source>
</evidence>
<organism evidence="9 10">
    <name type="scientific">Austropuccinia psidii MF-1</name>
    <dbReference type="NCBI Taxonomy" id="1389203"/>
    <lineage>
        <taxon>Eukaryota</taxon>
        <taxon>Fungi</taxon>
        <taxon>Dikarya</taxon>
        <taxon>Basidiomycota</taxon>
        <taxon>Pucciniomycotina</taxon>
        <taxon>Pucciniomycetes</taxon>
        <taxon>Pucciniales</taxon>
        <taxon>Sphaerophragmiaceae</taxon>
        <taxon>Austropuccinia</taxon>
    </lineage>
</organism>
<dbReference type="Pfam" id="PF07928">
    <property type="entry name" value="Vps54"/>
    <property type="match status" value="1"/>
</dbReference>
<evidence type="ECO:0000256" key="7">
    <source>
        <dbReference type="SAM" id="MobiDB-lite"/>
    </source>
</evidence>
<evidence type="ECO:0000313" key="9">
    <source>
        <dbReference type="EMBL" id="MBW0534221.1"/>
    </source>
</evidence>
<evidence type="ECO:0000256" key="4">
    <source>
        <dbReference type="ARBA" id="ARBA00022927"/>
    </source>
</evidence>
<dbReference type="PANTHER" id="PTHR12965:SF0">
    <property type="entry name" value="VACUOLAR PROTEIN SORTING-ASSOCIATED PROTEIN 54"/>
    <property type="match status" value="1"/>
</dbReference>
<feature type="domain" description="Vacuolar protein sorting-associated protein 54 C-terminal" evidence="8">
    <location>
        <begin position="796"/>
        <end position="865"/>
    </location>
</feature>
<keyword evidence="6" id="KW-0175">Coiled coil</keyword>
<keyword evidence="5" id="KW-0333">Golgi apparatus</keyword>
<feature type="region of interest" description="Disordered" evidence="7">
    <location>
        <begin position="607"/>
        <end position="630"/>
    </location>
</feature>
<comment type="subcellular location">
    <subcellularLocation>
        <location evidence="1">Golgi apparatus</location>
        <location evidence="1">trans-Golgi network</location>
    </subcellularLocation>
</comment>
<feature type="non-terminal residue" evidence="9">
    <location>
        <position position="1"/>
    </location>
</feature>
<keyword evidence="3" id="KW-0813">Transport</keyword>
<keyword evidence="4" id="KW-0653">Protein transport</keyword>
<dbReference type="PANTHER" id="PTHR12965">
    <property type="entry name" value="VACUOLAR PROTEIN SORTING 54"/>
    <property type="match status" value="1"/>
</dbReference>
<protein>
    <recommendedName>
        <fullName evidence="8">Vacuolar protein sorting-associated protein 54 C-terminal domain-containing protein</fullName>
    </recommendedName>
</protein>